<evidence type="ECO:0000313" key="1">
    <source>
        <dbReference type="EMBL" id="KAK0050758.1"/>
    </source>
</evidence>
<proteinExistence type="predicted"/>
<reference evidence="1" key="2">
    <citation type="submission" date="2023-04" db="EMBL/GenBank/DDBJ databases">
        <authorList>
            <person name="Bu L."/>
            <person name="Lu L."/>
            <person name="Laidemitt M.R."/>
            <person name="Zhang S.M."/>
            <person name="Mutuku M."/>
            <person name="Mkoji G."/>
            <person name="Steinauer M."/>
            <person name="Loker E.S."/>
        </authorList>
    </citation>
    <scope>NUCLEOTIDE SEQUENCE</scope>
    <source>
        <strain evidence="1">KasaAsao</strain>
        <tissue evidence="1">Whole Snail</tissue>
    </source>
</reference>
<dbReference type="Proteomes" id="UP001233172">
    <property type="component" value="Unassembled WGS sequence"/>
</dbReference>
<keyword evidence="2" id="KW-1185">Reference proteome</keyword>
<dbReference type="EMBL" id="JASAOG010000111">
    <property type="protein sequence ID" value="KAK0050758.1"/>
    <property type="molecule type" value="Genomic_DNA"/>
</dbReference>
<protein>
    <submittedName>
        <fullName evidence="1">Uncharacterized protein</fullName>
    </submittedName>
</protein>
<comment type="caution">
    <text evidence="1">The sequence shown here is derived from an EMBL/GenBank/DDBJ whole genome shotgun (WGS) entry which is preliminary data.</text>
</comment>
<gene>
    <name evidence="1" type="ORF">Bpfe_019882</name>
</gene>
<dbReference type="AlphaFoldDB" id="A0AAD8BA33"/>
<sequence>MPMSRPCQDPFMPMSRPCQDPFMPMSRSCQDPFMPMSRPCLFPYTSLSRPSYFPSLACQDTVTFCQDPVKTSSCLCQKTIKDSVTSLSTPCQDFTISMSRPCHVTVMSLTRHPHVNVKTPSCQCQDLVKTLSGSLAAHLTFQYSLYEHLHACFSHLPGNASPRLQQLEGLLVAQWDPRIDVQLMKVLGPVCFRLEVVRSVVLHLCLADASVAGKLQGRRLPAGAFALAPRAPHVVLFVVGGRVVTRMSGDHCPLQTRHLLSASRLLHLKEITAERYIPILRPT</sequence>
<accession>A0AAD8BA33</accession>
<name>A0AAD8BA33_BIOPF</name>
<organism evidence="1 2">
    <name type="scientific">Biomphalaria pfeifferi</name>
    <name type="common">Bloodfluke planorb</name>
    <name type="synonym">Freshwater snail</name>
    <dbReference type="NCBI Taxonomy" id="112525"/>
    <lineage>
        <taxon>Eukaryota</taxon>
        <taxon>Metazoa</taxon>
        <taxon>Spiralia</taxon>
        <taxon>Lophotrochozoa</taxon>
        <taxon>Mollusca</taxon>
        <taxon>Gastropoda</taxon>
        <taxon>Heterobranchia</taxon>
        <taxon>Euthyneura</taxon>
        <taxon>Panpulmonata</taxon>
        <taxon>Hygrophila</taxon>
        <taxon>Lymnaeoidea</taxon>
        <taxon>Planorbidae</taxon>
        <taxon>Biomphalaria</taxon>
    </lineage>
</organism>
<evidence type="ECO:0000313" key="2">
    <source>
        <dbReference type="Proteomes" id="UP001233172"/>
    </source>
</evidence>
<reference evidence="1" key="1">
    <citation type="journal article" date="2023" name="PLoS Negl. Trop. Dis.">
        <title>A genome sequence for Biomphalaria pfeifferi, the major vector snail for the human-infecting parasite Schistosoma mansoni.</title>
        <authorList>
            <person name="Bu L."/>
            <person name="Lu L."/>
            <person name="Laidemitt M.R."/>
            <person name="Zhang S.M."/>
            <person name="Mutuku M."/>
            <person name="Mkoji G."/>
            <person name="Steinauer M."/>
            <person name="Loker E.S."/>
        </authorList>
    </citation>
    <scope>NUCLEOTIDE SEQUENCE</scope>
    <source>
        <strain evidence="1">KasaAsao</strain>
    </source>
</reference>